<organism evidence="7 8">
    <name type="scientific">Patellaria atrata CBS 101060</name>
    <dbReference type="NCBI Taxonomy" id="1346257"/>
    <lineage>
        <taxon>Eukaryota</taxon>
        <taxon>Fungi</taxon>
        <taxon>Dikarya</taxon>
        <taxon>Ascomycota</taxon>
        <taxon>Pezizomycotina</taxon>
        <taxon>Dothideomycetes</taxon>
        <taxon>Dothideomycetes incertae sedis</taxon>
        <taxon>Patellariales</taxon>
        <taxon>Patellariaceae</taxon>
        <taxon>Patellaria</taxon>
    </lineage>
</organism>
<name>A0A9P4SJ36_9PEZI</name>
<keyword evidence="2" id="KW-0121">Carboxypeptidase</keyword>
<dbReference type="Pfam" id="PF00450">
    <property type="entry name" value="Peptidase_S10"/>
    <property type="match status" value="2"/>
</dbReference>
<evidence type="ECO:0000256" key="4">
    <source>
        <dbReference type="ARBA" id="ARBA00022801"/>
    </source>
</evidence>
<dbReference type="PANTHER" id="PTHR11802">
    <property type="entry name" value="SERINE PROTEASE FAMILY S10 SERINE CARBOXYPEPTIDASE"/>
    <property type="match status" value="1"/>
</dbReference>
<feature type="chain" id="PRO_5040442021" evidence="6">
    <location>
        <begin position="22"/>
        <end position="439"/>
    </location>
</feature>
<keyword evidence="4" id="KW-0378">Hydrolase</keyword>
<accession>A0A9P4SJ36</accession>
<evidence type="ECO:0000256" key="5">
    <source>
        <dbReference type="ARBA" id="ARBA00023180"/>
    </source>
</evidence>
<dbReference type="GO" id="GO:0006508">
    <property type="term" value="P:proteolysis"/>
    <property type="evidence" value="ECO:0007669"/>
    <property type="project" value="UniProtKB-KW"/>
</dbReference>
<protein>
    <submittedName>
        <fullName evidence="7">Alpha/beta-hydrolase</fullName>
    </submittedName>
</protein>
<dbReference type="PRINTS" id="PR00724">
    <property type="entry name" value="CRBOXYPTASEC"/>
</dbReference>
<keyword evidence="5" id="KW-0325">Glycoprotein</keyword>
<evidence type="ECO:0000256" key="1">
    <source>
        <dbReference type="ARBA" id="ARBA00009431"/>
    </source>
</evidence>
<comment type="similarity">
    <text evidence="1">Belongs to the peptidase S10 family.</text>
</comment>
<evidence type="ECO:0000256" key="3">
    <source>
        <dbReference type="ARBA" id="ARBA00022670"/>
    </source>
</evidence>
<dbReference type="Proteomes" id="UP000799429">
    <property type="component" value="Unassembled WGS sequence"/>
</dbReference>
<evidence type="ECO:0000256" key="6">
    <source>
        <dbReference type="SAM" id="SignalP"/>
    </source>
</evidence>
<dbReference type="InterPro" id="IPR029058">
    <property type="entry name" value="AB_hydrolase_fold"/>
</dbReference>
<comment type="caution">
    <text evidence="7">The sequence shown here is derived from an EMBL/GenBank/DDBJ whole genome shotgun (WGS) entry which is preliminary data.</text>
</comment>
<dbReference type="EMBL" id="MU006089">
    <property type="protein sequence ID" value="KAF2842720.1"/>
    <property type="molecule type" value="Genomic_DNA"/>
</dbReference>
<keyword evidence="3" id="KW-0645">Protease</keyword>
<dbReference type="PANTHER" id="PTHR11802:SF479">
    <property type="entry name" value="CARBOXYPEPTIDASE"/>
    <property type="match status" value="1"/>
</dbReference>
<keyword evidence="6" id="KW-0732">Signal</keyword>
<reference evidence="7" key="1">
    <citation type="journal article" date="2020" name="Stud. Mycol.">
        <title>101 Dothideomycetes genomes: a test case for predicting lifestyles and emergence of pathogens.</title>
        <authorList>
            <person name="Haridas S."/>
            <person name="Albert R."/>
            <person name="Binder M."/>
            <person name="Bloem J."/>
            <person name="Labutti K."/>
            <person name="Salamov A."/>
            <person name="Andreopoulos B."/>
            <person name="Baker S."/>
            <person name="Barry K."/>
            <person name="Bills G."/>
            <person name="Bluhm B."/>
            <person name="Cannon C."/>
            <person name="Castanera R."/>
            <person name="Culley D."/>
            <person name="Daum C."/>
            <person name="Ezra D."/>
            <person name="Gonzalez J."/>
            <person name="Henrissat B."/>
            <person name="Kuo A."/>
            <person name="Liang C."/>
            <person name="Lipzen A."/>
            <person name="Lutzoni F."/>
            <person name="Magnuson J."/>
            <person name="Mondo S."/>
            <person name="Nolan M."/>
            <person name="Ohm R."/>
            <person name="Pangilinan J."/>
            <person name="Park H.-J."/>
            <person name="Ramirez L."/>
            <person name="Alfaro M."/>
            <person name="Sun H."/>
            <person name="Tritt A."/>
            <person name="Yoshinaga Y."/>
            <person name="Zwiers L.-H."/>
            <person name="Turgeon B."/>
            <person name="Goodwin S."/>
            <person name="Spatafora J."/>
            <person name="Crous P."/>
            <person name="Grigoriev I."/>
        </authorList>
    </citation>
    <scope>NUCLEOTIDE SEQUENCE</scope>
    <source>
        <strain evidence="7">CBS 101060</strain>
    </source>
</reference>
<feature type="signal peptide" evidence="6">
    <location>
        <begin position="1"/>
        <end position="21"/>
    </location>
</feature>
<evidence type="ECO:0000256" key="2">
    <source>
        <dbReference type="ARBA" id="ARBA00022645"/>
    </source>
</evidence>
<proteinExistence type="inferred from homology"/>
<dbReference type="GO" id="GO:0004185">
    <property type="term" value="F:serine-type carboxypeptidase activity"/>
    <property type="evidence" value="ECO:0007669"/>
    <property type="project" value="InterPro"/>
</dbReference>
<dbReference type="OrthoDB" id="443318at2759"/>
<dbReference type="SUPFAM" id="SSF53474">
    <property type="entry name" value="alpha/beta-Hydrolases"/>
    <property type="match status" value="1"/>
</dbReference>
<evidence type="ECO:0000313" key="8">
    <source>
        <dbReference type="Proteomes" id="UP000799429"/>
    </source>
</evidence>
<sequence>MINPKATGILASSMLISLAFAGRMNDIAKRREFMNPNLSYHQTRQEQIQVRDTSGFRFLSNDTRQYLVKSLPEFPFDIGEINKSRALFYLFRPTVGCSSLEGFFQANGLFTWGWGQYAPENPYPWVNLTNVLWIEQPEIFGISDLKIYVTRESYAGRYVPFISSDMLDRNDAKHFDLSGIYSGEQIPAVPFVLNNNNLLNLDAFFLSDLESLYKSCGYATFWEEFLTFPVSGIQPPQYFNFTSMAGLYKVNSCFNVYQINMLCPPLSDPLGYPTDLRYETVGPAVYFNRPDVKAAMHAPMNVHWPYYSDKVFVGEGGPQDEGDLSADPIQYVLPKVIEAIDRVLVSNGNLDFSIITNGTLLAIRNMPIVIDLPELPYKAAFEHMGLEYLLDPQGVMGVQHYERGLMWAETFPSGHMQPQFQPRTSYRHLQWVLGRIETL</sequence>
<dbReference type="Gene3D" id="3.40.50.1820">
    <property type="entry name" value="alpha/beta hydrolase"/>
    <property type="match status" value="2"/>
</dbReference>
<evidence type="ECO:0000313" key="7">
    <source>
        <dbReference type="EMBL" id="KAF2842720.1"/>
    </source>
</evidence>
<dbReference type="InterPro" id="IPR001563">
    <property type="entry name" value="Peptidase_S10"/>
</dbReference>
<dbReference type="AlphaFoldDB" id="A0A9P4SJ36"/>
<keyword evidence="8" id="KW-1185">Reference proteome</keyword>
<gene>
    <name evidence="7" type="ORF">M501DRAFT_1021243</name>
</gene>